<sequence length="253" mass="26975">MQLKFSGLWILVTGAGRGGCEQGRWRCRRGWLGEQGGQAARLAEAPGQGLSPTGLSGLPQQLKQQAPPWSTQDPQERSELVFSQGDPQNQAAQASIQTGLPVAQWEGLPLGPPWSSCWSAGSQTRALPTVGPLPSHCSLDQTYGAIYPPSPPSLPGNRQNPAKALHTLGVKVWAVSCTSADLVSPPKEMKHEARPLPSVPQCHELDSVCVDLGHWEATKQMLGGVGPVDLLVNSCTVALLQPFPEVTKEACDR</sequence>
<dbReference type="EMBL" id="JASSZA010000005">
    <property type="protein sequence ID" value="KAK2112401.1"/>
    <property type="molecule type" value="Genomic_DNA"/>
</dbReference>
<comment type="similarity">
    <text evidence="1">Belongs to the short-chain dehydrogenases/reductases (SDR) family.</text>
</comment>
<accession>A0ABQ9VTD5</accession>
<organism evidence="4 5">
    <name type="scientific">Saguinus oedipus</name>
    <name type="common">Cotton-top tamarin</name>
    <name type="synonym">Oedipomidas oedipus</name>
    <dbReference type="NCBI Taxonomy" id="9490"/>
    <lineage>
        <taxon>Eukaryota</taxon>
        <taxon>Metazoa</taxon>
        <taxon>Chordata</taxon>
        <taxon>Craniata</taxon>
        <taxon>Vertebrata</taxon>
        <taxon>Euteleostomi</taxon>
        <taxon>Mammalia</taxon>
        <taxon>Eutheria</taxon>
        <taxon>Euarchontoglires</taxon>
        <taxon>Primates</taxon>
        <taxon>Haplorrhini</taxon>
        <taxon>Platyrrhini</taxon>
        <taxon>Cebidae</taxon>
        <taxon>Callitrichinae</taxon>
        <taxon>Saguinus</taxon>
    </lineage>
</organism>
<dbReference type="PANTHER" id="PTHR44252">
    <property type="entry name" value="D-ERYTHRULOSE REDUCTASE"/>
    <property type="match status" value="1"/>
</dbReference>
<reference evidence="4 5" key="1">
    <citation type="submission" date="2023-05" db="EMBL/GenBank/DDBJ databases">
        <title>B98-5 Cell Line De Novo Hybrid Assembly: An Optical Mapping Approach.</title>
        <authorList>
            <person name="Kananen K."/>
            <person name="Auerbach J.A."/>
            <person name="Kautto E."/>
            <person name="Blachly J.S."/>
        </authorList>
    </citation>
    <scope>NUCLEOTIDE SEQUENCE [LARGE SCALE GENOMIC DNA]</scope>
    <source>
        <strain evidence="4">B95-8</strain>
        <tissue evidence="4">Cell line</tissue>
    </source>
</reference>
<proteinExistence type="inferred from homology"/>
<evidence type="ECO:0000256" key="1">
    <source>
        <dbReference type="ARBA" id="ARBA00006484"/>
    </source>
</evidence>
<evidence type="ECO:0000256" key="3">
    <source>
        <dbReference type="SAM" id="MobiDB-lite"/>
    </source>
</evidence>
<comment type="caution">
    <text evidence="4">The sequence shown here is derived from an EMBL/GenBank/DDBJ whole genome shotgun (WGS) entry which is preliminary data.</text>
</comment>
<evidence type="ECO:0000313" key="4">
    <source>
        <dbReference type="EMBL" id="KAK2112401.1"/>
    </source>
</evidence>
<name>A0ABQ9VTD5_SAGOE</name>
<protein>
    <submittedName>
        <fullName evidence="4">Uncharacterized protein</fullName>
    </submittedName>
</protein>
<feature type="region of interest" description="Disordered" evidence="3">
    <location>
        <begin position="38"/>
        <end position="78"/>
    </location>
</feature>
<dbReference type="Proteomes" id="UP001266305">
    <property type="component" value="Unassembled WGS sequence"/>
</dbReference>
<keyword evidence="5" id="KW-1185">Reference proteome</keyword>
<keyword evidence="2" id="KW-0521">NADP</keyword>
<dbReference type="InterPro" id="IPR051737">
    <property type="entry name" value="L-xylulose/Carbonyl_redctase"/>
</dbReference>
<evidence type="ECO:0000313" key="5">
    <source>
        <dbReference type="Proteomes" id="UP001266305"/>
    </source>
</evidence>
<feature type="compositionally biased region" description="Polar residues" evidence="3">
    <location>
        <begin position="50"/>
        <end position="73"/>
    </location>
</feature>
<evidence type="ECO:0000256" key="2">
    <source>
        <dbReference type="ARBA" id="ARBA00022857"/>
    </source>
</evidence>
<gene>
    <name evidence="4" type="ORF">P7K49_012148</name>
</gene>
<dbReference type="PANTHER" id="PTHR44252:SF1">
    <property type="entry name" value="CARBONYL REDUCTASE [NADPH] 2"/>
    <property type="match status" value="1"/>
</dbReference>